<dbReference type="InterPro" id="IPR035069">
    <property type="entry name" value="TTHA1013/TTHA0281-like"/>
</dbReference>
<dbReference type="Gene3D" id="3.30.160.250">
    <property type="match status" value="1"/>
</dbReference>
<comment type="caution">
    <text evidence="1">The sequence shown here is derived from an EMBL/GenBank/DDBJ whole genome shotgun (WGS) entry which is preliminary data.</text>
</comment>
<gene>
    <name evidence="1" type="ORF">CEN41_01305</name>
</gene>
<reference evidence="1 2" key="1">
    <citation type="submission" date="2017-07" db="EMBL/GenBank/DDBJ databases">
        <title>Genomes of Fischerella (Mastigocladus) sp. strains.</title>
        <authorList>
            <person name="Miller S.R."/>
        </authorList>
    </citation>
    <scope>NUCLEOTIDE SEQUENCE [LARGE SCALE GENOMIC DNA]</scope>
    <source>
        <strain evidence="1 2">CCMEE 5330</strain>
    </source>
</reference>
<sequence length="77" mass="8565">MATKTLEYYLSLPYTIELTPDEDGYWFAQIPLLKGCMTQGPSRVETLAMLDEAKELWLETALAEGIPIPEPSTTAIS</sequence>
<dbReference type="AlphaFoldDB" id="A0A2N6MNQ9"/>
<dbReference type="EMBL" id="NMQI01000029">
    <property type="protein sequence ID" value="PMB48390.1"/>
    <property type="molecule type" value="Genomic_DNA"/>
</dbReference>
<organism evidence="1 2">
    <name type="scientific">Fischerella thermalis CCMEE 5330</name>
    <dbReference type="NCBI Taxonomy" id="2019670"/>
    <lineage>
        <taxon>Bacteria</taxon>
        <taxon>Bacillati</taxon>
        <taxon>Cyanobacteriota</taxon>
        <taxon>Cyanophyceae</taxon>
        <taxon>Nostocales</taxon>
        <taxon>Hapalosiphonaceae</taxon>
        <taxon>Fischerella</taxon>
    </lineage>
</organism>
<protein>
    <submittedName>
        <fullName evidence="1">Uncharacterized protein</fullName>
    </submittedName>
</protein>
<dbReference type="Proteomes" id="UP000234966">
    <property type="component" value="Unassembled WGS sequence"/>
</dbReference>
<evidence type="ECO:0000313" key="2">
    <source>
        <dbReference type="Proteomes" id="UP000234966"/>
    </source>
</evidence>
<evidence type="ECO:0000313" key="1">
    <source>
        <dbReference type="EMBL" id="PMB48390.1"/>
    </source>
</evidence>
<accession>A0A2N6MNQ9</accession>
<dbReference type="SUPFAM" id="SSF143100">
    <property type="entry name" value="TTHA1013/TTHA0281-like"/>
    <property type="match status" value="1"/>
</dbReference>
<name>A0A2N6MNQ9_9CYAN</name>
<proteinExistence type="predicted"/>